<comment type="caution">
    <text evidence="1">The sequence shown here is derived from an EMBL/GenBank/DDBJ whole genome shotgun (WGS) entry which is preliminary data.</text>
</comment>
<keyword evidence="2" id="KW-1185">Reference proteome</keyword>
<accession>A0ACB9QV94</accession>
<name>A0ACB9QV94_9MYRT</name>
<dbReference type="Proteomes" id="UP001057402">
    <property type="component" value="Chromosome 5"/>
</dbReference>
<evidence type="ECO:0000313" key="1">
    <source>
        <dbReference type="EMBL" id="KAI4370097.1"/>
    </source>
</evidence>
<evidence type="ECO:0000313" key="2">
    <source>
        <dbReference type="Proteomes" id="UP001057402"/>
    </source>
</evidence>
<sequence length="104" mass="11779">MSGDPGEISKLGRACEDWGFFLSLFREHLSDPIFYGTSSNHANQKILYWRDFLKLKVHLKFHSPAHPEGFRDVLEEYCQKAGELAGQLLKGISESPGFEGTYIS</sequence>
<proteinExistence type="predicted"/>
<gene>
    <name evidence="1" type="ORF">MLD38_018478</name>
</gene>
<organism evidence="1 2">
    <name type="scientific">Melastoma candidum</name>
    <dbReference type="NCBI Taxonomy" id="119954"/>
    <lineage>
        <taxon>Eukaryota</taxon>
        <taxon>Viridiplantae</taxon>
        <taxon>Streptophyta</taxon>
        <taxon>Embryophyta</taxon>
        <taxon>Tracheophyta</taxon>
        <taxon>Spermatophyta</taxon>
        <taxon>Magnoliopsida</taxon>
        <taxon>eudicotyledons</taxon>
        <taxon>Gunneridae</taxon>
        <taxon>Pentapetalae</taxon>
        <taxon>rosids</taxon>
        <taxon>malvids</taxon>
        <taxon>Myrtales</taxon>
        <taxon>Melastomataceae</taxon>
        <taxon>Melastomatoideae</taxon>
        <taxon>Melastomateae</taxon>
        <taxon>Melastoma</taxon>
    </lineage>
</organism>
<dbReference type="EMBL" id="CM042884">
    <property type="protein sequence ID" value="KAI4370097.1"/>
    <property type="molecule type" value="Genomic_DNA"/>
</dbReference>
<reference evidence="2" key="1">
    <citation type="journal article" date="2023" name="Front. Plant Sci.">
        <title>Chromosomal-level genome assembly of Melastoma candidum provides insights into trichome evolution.</title>
        <authorList>
            <person name="Zhong Y."/>
            <person name="Wu W."/>
            <person name="Sun C."/>
            <person name="Zou P."/>
            <person name="Liu Y."/>
            <person name="Dai S."/>
            <person name="Zhou R."/>
        </authorList>
    </citation>
    <scope>NUCLEOTIDE SEQUENCE [LARGE SCALE GENOMIC DNA]</scope>
</reference>
<protein>
    <submittedName>
        <fullName evidence="1">Uncharacterized protein</fullName>
    </submittedName>
</protein>